<dbReference type="GO" id="GO:0160148">
    <property type="term" value="F:tRNA pseudouridine(55) synthase activity"/>
    <property type="evidence" value="ECO:0007669"/>
    <property type="project" value="UniProtKB-EC"/>
</dbReference>
<evidence type="ECO:0000259" key="7">
    <source>
        <dbReference type="Pfam" id="PF16198"/>
    </source>
</evidence>
<evidence type="ECO:0000256" key="5">
    <source>
        <dbReference type="HAMAP-Rule" id="MF_01080"/>
    </source>
</evidence>
<dbReference type="InterPro" id="IPR014780">
    <property type="entry name" value="tRNA_psdUridine_synth_TruB"/>
</dbReference>
<comment type="similarity">
    <text evidence="2 5">Belongs to the pseudouridine synthase TruB family. Type 1 subfamily.</text>
</comment>
<dbReference type="Pfam" id="PF01509">
    <property type="entry name" value="TruB_N"/>
    <property type="match status" value="1"/>
</dbReference>
<evidence type="ECO:0000313" key="9">
    <source>
        <dbReference type="Proteomes" id="UP000184050"/>
    </source>
</evidence>
<dbReference type="InterPro" id="IPR020103">
    <property type="entry name" value="PsdUridine_synth_cat_dom_sf"/>
</dbReference>
<dbReference type="Gene3D" id="3.30.2350.10">
    <property type="entry name" value="Pseudouridine synthase"/>
    <property type="match status" value="1"/>
</dbReference>
<proteinExistence type="inferred from homology"/>
<evidence type="ECO:0000256" key="3">
    <source>
        <dbReference type="ARBA" id="ARBA00022694"/>
    </source>
</evidence>
<dbReference type="AlphaFoldDB" id="A0A1M6A6T6"/>
<dbReference type="OrthoDB" id="9802309at2"/>
<dbReference type="EC" id="5.4.99.25" evidence="5"/>
<dbReference type="Pfam" id="PF16198">
    <property type="entry name" value="TruB_C_2"/>
    <property type="match status" value="1"/>
</dbReference>
<feature type="active site" description="Nucleophile" evidence="5">
    <location>
        <position position="55"/>
    </location>
</feature>
<feature type="domain" description="tRNA pseudouridylate synthase B C-terminal" evidence="7">
    <location>
        <begin position="189"/>
        <end position="229"/>
    </location>
</feature>
<dbReference type="PANTHER" id="PTHR13767:SF2">
    <property type="entry name" value="PSEUDOURIDYLATE SYNTHASE TRUB1"/>
    <property type="match status" value="1"/>
</dbReference>
<evidence type="ECO:0000256" key="4">
    <source>
        <dbReference type="ARBA" id="ARBA00023235"/>
    </source>
</evidence>
<dbReference type="NCBIfam" id="TIGR00431">
    <property type="entry name" value="TruB"/>
    <property type="match status" value="1"/>
</dbReference>
<reference evidence="8 9" key="1">
    <citation type="submission" date="2016-11" db="EMBL/GenBank/DDBJ databases">
        <authorList>
            <person name="Jaros S."/>
            <person name="Januszkiewicz K."/>
            <person name="Wedrychowicz H."/>
        </authorList>
    </citation>
    <scope>NUCLEOTIDE SEQUENCE [LARGE SCALE GENOMIC DNA]</scope>
    <source>
        <strain evidence="8 9">DSM 27063</strain>
    </source>
</reference>
<evidence type="ECO:0000256" key="2">
    <source>
        <dbReference type="ARBA" id="ARBA00005642"/>
    </source>
</evidence>
<organism evidence="8 9">
    <name type="scientific">Tangfeifania diversioriginum</name>
    <dbReference type="NCBI Taxonomy" id="1168035"/>
    <lineage>
        <taxon>Bacteria</taxon>
        <taxon>Pseudomonadati</taxon>
        <taxon>Bacteroidota</taxon>
        <taxon>Bacteroidia</taxon>
        <taxon>Marinilabiliales</taxon>
        <taxon>Prolixibacteraceae</taxon>
        <taxon>Tangfeifania</taxon>
    </lineage>
</organism>
<keyword evidence="3 5" id="KW-0819">tRNA processing</keyword>
<dbReference type="GO" id="GO:0031119">
    <property type="term" value="P:tRNA pseudouridine synthesis"/>
    <property type="evidence" value="ECO:0007669"/>
    <property type="project" value="UniProtKB-UniRule"/>
</dbReference>
<gene>
    <name evidence="5" type="primary">truB</name>
    <name evidence="8" type="ORF">SAMN05444280_10192</name>
</gene>
<comment type="catalytic activity">
    <reaction evidence="1 5">
        <text>uridine(55) in tRNA = pseudouridine(55) in tRNA</text>
        <dbReference type="Rhea" id="RHEA:42532"/>
        <dbReference type="Rhea" id="RHEA-COMP:10101"/>
        <dbReference type="Rhea" id="RHEA-COMP:10102"/>
        <dbReference type="ChEBI" id="CHEBI:65314"/>
        <dbReference type="ChEBI" id="CHEBI:65315"/>
        <dbReference type="EC" id="5.4.99.25"/>
    </reaction>
</comment>
<dbReference type="HAMAP" id="MF_01080">
    <property type="entry name" value="TruB_bact"/>
    <property type="match status" value="1"/>
</dbReference>
<evidence type="ECO:0000256" key="1">
    <source>
        <dbReference type="ARBA" id="ARBA00000385"/>
    </source>
</evidence>
<dbReference type="InterPro" id="IPR032819">
    <property type="entry name" value="TruB_C"/>
</dbReference>
<feature type="domain" description="Pseudouridine synthase II N-terminal" evidence="6">
    <location>
        <begin position="44"/>
        <end position="188"/>
    </location>
</feature>
<keyword evidence="9" id="KW-1185">Reference proteome</keyword>
<dbReference type="EMBL" id="FQZE01000001">
    <property type="protein sequence ID" value="SHI32170.1"/>
    <property type="molecule type" value="Genomic_DNA"/>
</dbReference>
<sequence length="237" mass="26993">MTHLKKTYDFLGGEVLLFDKDLKWTSFDLVQRVRNSLCREMGIKKMKVGHAGTLDPLATGLMILCTGKATKQIESFQDKEKEYLATIKLGATTPSFDKETEEDSSKSYENITRSQFEDTLQKFSGETEQIPPIYSAIKVKGKRAFNYARNGEELKLQPRKIVITEIVTESFNLPFATIRIKCSKGTYIRALARDIGEELKCGAYLTELRRTKIGDFKVEDALNIDYFLKNINSFVTN</sequence>
<name>A0A1M6A6T6_9BACT</name>
<dbReference type="SUPFAM" id="SSF55120">
    <property type="entry name" value="Pseudouridine synthase"/>
    <property type="match status" value="1"/>
</dbReference>
<protein>
    <recommendedName>
        <fullName evidence="5">tRNA pseudouridine synthase B</fullName>
        <ecNumber evidence="5">5.4.99.25</ecNumber>
    </recommendedName>
    <alternativeName>
        <fullName evidence="5">tRNA pseudouridine(55) synthase</fullName>
        <shortName evidence="5">Psi55 synthase</shortName>
    </alternativeName>
    <alternativeName>
        <fullName evidence="5">tRNA pseudouridylate synthase</fullName>
    </alternativeName>
    <alternativeName>
        <fullName evidence="5">tRNA-uridine isomerase</fullName>
    </alternativeName>
</protein>
<comment type="function">
    <text evidence="5">Responsible for synthesis of pseudouridine from uracil-55 in the psi GC loop of transfer RNAs.</text>
</comment>
<dbReference type="GO" id="GO:1990481">
    <property type="term" value="P:mRNA pseudouridine synthesis"/>
    <property type="evidence" value="ECO:0007669"/>
    <property type="project" value="TreeGrafter"/>
</dbReference>
<dbReference type="STRING" id="1168035.SAMN05444280_10192"/>
<dbReference type="CDD" id="cd02573">
    <property type="entry name" value="PseudoU_synth_EcTruB"/>
    <property type="match status" value="1"/>
</dbReference>
<dbReference type="InterPro" id="IPR002501">
    <property type="entry name" value="PsdUridine_synth_N"/>
</dbReference>
<keyword evidence="4 5" id="KW-0413">Isomerase</keyword>
<evidence type="ECO:0000259" key="6">
    <source>
        <dbReference type="Pfam" id="PF01509"/>
    </source>
</evidence>
<dbReference type="Proteomes" id="UP000184050">
    <property type="component" value="Unassembled WGS sequence"/>
</dbReference>
<dbReference type="RefSeq" id="WP_073163931.1">
    <property type="nucleotide sequence ID" value="NZ_FQZE01000001.1"/>
</dbReference>
<dbReference type="GO" id="GO:0003723">
    <property type="term" value="F:RNA binding"/>
    <property type="evidence" value="ECO:0007669"/>
    <property type="project" value="InterPro"/>
</dbReference>
<dbReference type="PANTHER" id="PTHR13767">
    <property type="entry name" value="TRNA-PSEUDOURIDINE SYNTHASE"/>
    <property type="match status" value="1"/>
</dbReference>
<accession>A0A1M6A6T6</accession>
<evidence type="ECO:0000313" key="8">
    <source>
        <dbReference type="EMBL" id="SHI32170.1"/>
    </source>
</evidence>